<name>A0AA86QTW5_9EUKA</name>
<dbReference type="Proteomes" id="UP001642409">
    <property type="component" value="Unassembled WGS sequence"/>
</dbReference>
<gene>
    <name evidence="2" type="ORF">HINF_LOCUS37467</name>
    <name evidence="1" type="ORF">HINF_LOCUS48322</name>
</gene>
<accession>A0AA86QTW5</accession>
<sequence length="106" mass="12236">MEFIVGSTDSAVLENQRIVELIDRATFEVDTLDARSTFTQKEPTDWEKVDDDSPFIHWHAKFYLIQALPTTVNNIEEISGIMVMDVIARLMHPEDAIMNMITFIDF</sequence>
<evidence type="ECO:0000313" key="3">
    <source>
        <dbReference type="Proteomes" id="UP001642409"/>
    </source>
</evidence>
<reference evidence="2 3" key="2">
    <citation type="submission" date="2024-07" db="EMBL/GenBank/DDBJ databases">
        <authorList>
            <person name="Akdeniz Z."/>
        </authorList>
    </citation>
    <scope>NUCLEOTIDE SEQUENCE [LARGE SCALE GENOMIC DNA]</scope>
</reference>
<evidence type="ECO:0000313" key="2">
    <source>
        <dbReference type="EMBL" id="CAL6038644.1"/>
    </source>
</evidence>
<keyword evidence="3" id="KW-1185">Reference proteome</keyword>
<dbReference type="EMBL" id="CATOUU010000934">
    <property type="protein sequence ID" value="CAI9960677.1"/>
    <property type="molecule type" value="Genomic_DNA"/>
</dbReference>
<evidence type="ECO:0000313" key="1">
    <source>
        <dbReference type="EMBL" id="CAI9960677.1"/>
    </source>
</evidence>
<dbReference type="EMBL" id="CAXDID020000140">
    <property type="protein sequence ID" value="CAL6038644.1"/>
    <property type="molecule type" value="Genomic_DNA"/>
</dbReference>
<comment type="caution">
    <text evidence="1">The sequence shown here is derived from an EMBL/GenBank/DDBJ whole genome shotgun (WGS) entry which is preliminary data.</text>
</comment>
<dbReference type="AlphaFoldDB" id="A0AA86QTW5"/>
<protein>
    <submittedName>
        <fullName evidence="2">Hypothetical_protein</fullName>
    </submittedName>
</protein>
<organism evidence="1">
    <name type="scientific">Hexamita inflata</name>
    <dbReference type="NCBI Taxonomy" id="28002"/>
    <lineage>
        <taxon>Eukaryota</taxon>
        <taxon>Metamonada</taxon>
        <taxon>Diplomonadida</taxon>
        <taxon>Hexamitidae</taxon>
        <taxon>Hexamitinae</taxon>
        <taxon>Hexamita</taxon>
    </lineage>
</organism>
<proteinExistence type="predicted"/>
<reference evidence="1" key="1">
    <citation type="submission" date="2023-06" db="EMBL/GenBank/DDBJ databases">
        <authorList>
            <person name="Kurt Z."/>
        </authorList>
    </citation>
    <scope>NUCLEOTIDE SEQUENCE</scope>
</reference>